<keyword evidence="2" id="KW-1185">Reference proteome</keyword>
<dbReference type="EMBL" id="KN880547">
    <property type="protein sequence ID" value="KIY66659.1"/>
    <property type="molecule type" value="Genomic_DNA"/>
</dbReference>
<evidence type="ECO:0000313" key="1">
    <source>
        <dbReference type="EMBL" id="KIY66659.1"/>
    </source>
</evidence>
<gene>
    <name evidence="1" type="ORF">CYLTODRAFT_444519</name>
</gene>
<accession>A0A0D7B8Z5</accession>
<proteinExistence type="predicted"/>
<name>A0A0D7B8Z5_9AGAR</name>
<sequence length="163" mass="18039">MASGAGSMRDAPYRQSSALPRKYVYANSLSAPQLPEDFARPDSTPRTLWASPMLLSNTRSTIGTYQEISLCKEAQWDIGDWSTATLLQLCSYSTSVTPHSPRRVIASALARRLGVLAKVDGADYHTGSFLNYWIHAACRVPHARQLNPSSFVVRRALRLKLEA</sequence>
<dbReference type="AlphaFoldDB" id="A0A0D7B8Z5"/>
<dbReference type="Proteomes" id="UP000054007">
    <property type="component" value="Unassembled WGS sequence"/>
</dbReference>
<protein>
    <submittedName>
        <fullName evidence="1">Uncharacterized protein</fullName>
    </submittedName>
</protein>
<organism evidence="1 2">
    <name type="scientific">Cylindrobasidium torrendii FP15055 ss-10</name>
    <dbReference type="NCBI Taxonomy" id="1314674"/>
    <lineage>
        <taxon>Eukaryota</taxon>
        <taxon>Fungi</taxon>
        <taxon>Dikarya</taxon>
        <taxon>Basidiomycota</taxon>
        <taxon>Agaricomycotina</taxon>
        <taxon>Agaricomycetes</taxon>
        <taxon>Agaricomycetidae</taxon>
        <taxon>Agaricales</taxon>
        <taxon>Marasmiineae</taxon>
        <taxon>Physalacriaceae</taxon>
        <taxon>Cylindrobasidium</taxon>
    </lineage>
</organism>
<evidence type="ECO:0000313" key="2">
    <source>
        <dbReference type="Proteomes" id="UP000054007"/>
    </source>
</evidence>
<reference evidence="1 2" key="1">
    <citation type="journal article" date="2015" name="Fungal Genet. Biol.">
        <title>Evolution of novel wood decay mechanisms in Agaricales revealed by the genome sequences of Fistulina hepatica and Cylindrobasidium torrendii.</title>
        <authorList>
            <person name="Floudas D."/>
            <person name="Held B.W."/>
            <person name="Riley R."/>
            <person name="Nagy L.G."/>
            <person name="Koehler G."/>
            <person name="Ransdell A.S."/>
            <person name="Younus H."/>
            <person name="Chow J."/>
            <person name="Chiniquy J."/>
            <person name="Lipzen A."/>
            <person name="Tritt A."/>
            <person name="Sun H."/>
            <person name="Haridas S."/>
            <person name="LaButti K."/>
            <person name="Ohm R.A."/>
            <person name="Kues U."/>
            <person name="Blanchette R.A."/>
            <person name="Grigoriev I.V."/>
            <person name="Minto R.E."/>
            <person name="Hibbett D.S."/>
        </authorList>
    </citation>
    <scope>NUCLEOTIDE SEQUENCE [LARGE SCALE GENOMIC DNA]</scope>
    <source>
        <strain evidence="1 2">FP15055 ss-10</strain>
    </source>
</reference>